<dbReference type="EMBL" id="FOWC01000023">
    <property type="protein sequence ID" value="SFQ75893.1"/>
    <property type="molecule type" value="Genomic_DNA"/>
</dbReference>
<dbReference type="Proteomes" id="UP000199137">
    <property type="component" value="Unassembled WGS sequence"/>
</dbReference>
<dbReference type="PANTHER" id="PTHR43798">
    <property type="entry name" value="MONOACYLGLYCEROL LIPASE"/>
    <property type="match status" value="1"/>
</dbReference>
<accession>A0A1I6B4P1</accession>
<dbReference type="RefSeq" id="WP_093577075.1">
    <property type="nucleotide sequence ID" value="NZ_FOWC01000023.1"/>
</dbReference>
<keyword evidence="1" id="KW-0378">Hydrolase</keyword>
<organism evidence="3 4">
    <name type="scientific">Amycolatopsis rubida</name>
    <dbReference type="NCBI Taxonomy" id="112413"/>
    <lineage>
        <taxon>Bacteria</taxon>
        <taxon>Bacillati</taxon>
        <taxon>Actinomycetota</taxon>
        <taxon>Actinomycetes</taxon>
        <taxon>Pseudonocardiales</taxon>
        <taxon>Pseudonocardiaceae</taxon>
        <taxon>Amycolatopsis</taxon>
    </lineage>
</organism>
<dbReference type="PANTHER" id="PTHR43798:SF31">
    <property type="entry name" value="AB HYDROLASE SUPERFAMILY PROTEIN YCLE"/>
    <property type="match status" value="1"/>
</dbReference>
<evidence type="ECO:0000313" key="3">
    <source>
        <dbReference type="EMBL" id="SFQ75893.1"/>
    </source>
</evidence>
<evidence type="ECO:0000256" key="1">
    <source>
        <dbReference type="ARBA" id="ARBA00022801"/>
    </source>
</evidence>
<dbReference type="SUPFAM" id="SSF53474">
    <property type="entry name" value="alpha/beta-Hydrolases"/>
    <property type="match status" value="1"/>
</dbReference>
<dbReference type="Pfam" id="PF00561">
    <property type="entry name" value="Abhydrolase_1"/>
    <property type="match status" value="1"/>
</dbReference>
<evidence type="ECO:0000313" key="4">
    <source>
        <dbReference type="Proteomes" id="UP000199137"/>
    </source>
</evidence>
<dbReference type="AlphaFoldDB" id="A0A1I6B4P1"/>
<reference evidence="3 4" key="1">
    <citation type="submission" date="2016-10" db="EMBL/GenBank/DDBJ databases">
        <authorList>
            <person name="de Groot N.N."/>
        </authorList>
    </citation>
    <scope>NUCLEOTIDE SEQUENCE [LARGE SCALE GENOMIC DNA]</scope>
    <source>
        <strain evidence="3 4">DSM 44637</strain>
    </source>
</reference>
<proteinExistence type="predicted"/>
<sequence>MIALPVHRFRARDGLELAYRELGEGTPVVLLHGFTSSGQAWLRSGLAEQLAERGFRVLLPDFRGHGASPRPGDPAGYPPDVLVDDGLAFAEQLGLTEYALGGYSLGARVAFRMVVRGARPSRILLGGQGLAAMRRGGGGGPLHRVLAALTEGRAVEPAGAGTAHRIARLGADPHALMHVLRSVVPTDDLTALTIPALVAVGGEDAGHADAEPLARLVNAEFAPVPGDHHGAPASPEFTAAAVRFFGGGRR</sequence>
<dbReference type="OrthoDB" id="9804723at2"/>
<dbReference type="InterPro" id="IPR050266">
    <property type="entry name" value="AB_hydrolase_sf"/>
</dbReference>
<dbReference type="GO" id="GO:0016020">
    <property type="term" value="C:membrane"/>
    <property type="evidence" value="ECO:0007669"/>
    <property type="project" value="TreeGrafter"/>
</dbReference>
<dbReference type="Gene3D" id="3.40.50.1820">
    <property type="entry name" value="alpha/beta hydrolase"/>
    <property type="match status" value="1"/>
</dbReference>
<gene>
    <name evidence="3" type="ORF">SAMN05421854_12347</name>
</gene>
<name>A0A1I6B4P1_9PSEU</name>
<dbReference type="InterPro" id="IPR029058">
    <property type="entry name" value="AB_hydrolase_fold"/>
</dbReference>
<dbReference type="InterPro" id="IPR000073">
    <property type="entry name" value="AB_hydrolase_1"/>
</dbReference>
<dbReference type="GO" id="GO:0016787">
    <property type="term" value="F:hydrolase activity"/>
    <property type="evidence" value="ECO:0007669"/>
    <property type="project" value="UniProtKB-KW"/>
</dbReference>
<feature type="domain" description="AB hydrolase-1" evidence="2">
    <location>
        <begin position="27"/>
        <end position="123"/>
    </location>
</feature>
<dbReference type="STRING" id="112413.SAMN05421854_12347"/>
<protein>
    <submittedName>
        <fullName evidence="3">Pimeloyl-ACP methyl ester carboxylesterase</fullName>
    </submittedName>
</protein>
<evidence type="ECO:0000259" key="2">
    <source>
        <dbReference type="Pfam" id="PF00561"/>
    </source>
</evidence>